<dbReference type="PATRIC" id="fig|1230456.3.peg.1496"/>
<dbReference type="Proteomes" id="UP000011546">
    <property type="component" value="Unassembled WGS sequence"/>
</dbReference>
<evidence type="ECO:0000259" key="5">
    <source>
        <dbReference type="PROSITE" id="PS50112"/>
    </source>
</evidence>
<proteinExistence type="predicted"/>
<dbReference type="SUPFAM" id="SSF55785">
    <property type="entry name" value="PYP-like sensor domain (PAS domain)"/>
    <property type="match status" value="1"/>
</dbReference>
<dbReference type="InterPro" id="IPR000014">
    <property type="entry name" value="PAS"/>
</dbReference>
<dbReference type="Pfam" id="PF13185">
    <property type="entry name" value="GAF_2"/>
    <property type="match status" value="1"/>
</dbReference>
<feature type="region of interest" description="Disordered" evidence="4">
    <location>
        <begin position="307"/>
        <end position="359"/>
    </location>
</feature>
<accession>M0P548</accession>
<dbReference type="SUPFAM" id="SSF55781">
    <property type="entry name" value="GAF domain-like"/>
    <property type="match status" value="1"/>
</dbReference>
<dbReference type="AlphaFoldDB" id="M0P548"/>
<evidence type="ECO:0000259" key="6">
    <source>
        <dbReference type="PROSITE" id="PS50113"/>
    </source>
</evidence>
<gene>
    <name evidence="7" type="ORF">C468_07607</name>
</gene>
<sequence length="834" mass="90345">MSEKERETSPSDAKRDSTWSTLPERDGRFESGHDRGTVGFLIADESLTVVGSSGIDGRLGELLPDPVGETVDACLDDAGAEAVRRALDTGDTVKCDIDIGDEGRVAVRAVPVAELVCVQLRDATDQAQLSREVKRSRRILDTLDDGVYTLDEAFVITSINEAITEITGYGPEELVGSHSSMLAGDETLSMAAEILEQLRDESSDVGLIESSIRTADGESIPIETRFSTVEFANGDRRRVGVLRDVTDRRHHERTLRELNRSTRELLRADDKQTVCETIVDVATTVWSDAAVVAYRFDKAESRLVPVDTSKAGAEPKPPGTPEWEAFATGRSSVSPGGSTSSTGESEGTDDGTSRRPTGRVIEGEADARASDNGLFASLEEHGLLTIEFGSGVTPDNAIEAVELLAANAVVALGRVERDEELSRRREKLAARNDRLERLHEFNDLLRRINGALVDADTLGDVATAVCTHLVGADQIAFAWFGEAYRSGEGVQPVACAGGGDAYLDDLDVLGTDQTRLSAEGDAEPSGRALASRTPVVIPDISADMRESPWRKRALVRGFQSIASVPVEYNDLAYGVLSVYATRPGAFDGDLGDLLESLGETIGNAINGLETKRSLHGESSIELELRIEDSGLLSSRLAGALDEPVRIEGVVPGDDDRAVLSLRSQIDPTPLSSSVLAVEDVRSVGGDDDPRFAVTVTAPTLSGRLADYGAEVEDLRADVDGVEVTLTLPRSADVRLLIEALEERYREVELRARRERNSPERGSEAFSASVTDRLTDRQREVVRTAYRSGYFEWPRASTGEEVAETLDITQPTFNRHLRTTERTLFSLLFEGIGER</sequence>
<dbReference type="Gene3D" id="3.30.450.20">
    <property type="entry name" value="PAS domain"/>
    <property type="match status" value="1"/>
</dbReference>
<dbReference type="EMBL" id="AOJH01000049">
    <property type="protein sequence ID" value="EMA64933.1"/>
    <property type="molecule type" value="Genomic_DNA"/>
</dbReference>
<dbReference type="Pfam" id="PF04967">
    <property type="entry name" value="HTH_10"/>
    <property type="match status" value="1"/>
</dbReference>
<feature type="domain" description="PAS" evidence="5">
    <location>
        <begin position="132"/>
        <end position="202"/>
    </location>
</feature>
<dbReference type="Pfam" id="PF15915">
    <property type="entry name" value="BAT"/>
    <property type="match status" value="1"/>
</dbReference>
<keyword evidence="1" id="KW-0805">Transcription regulation</keyword>
<dbReference type="InterPro" id="IPR007050">
    <property type="entry name" value="HTH_bacterioopsin"/>
</dbReference>
<dbReference type="PROSITE" id="PS50112">
    <property type="entry name" value="PAS"/>
    <property type="match status" value="1"/>
</dbReference>
<dbReference type="PANTHER" id="PTHR34236:SF1">
    <property type="entry name" value="DIMETHYL SULFOXIDE REDUCTASE TRANSCRIPTIONAL ACTIVATOR"/>
    <property type="match status" value="1"/>
</dbReference>
<dbReference type="InterPro" id="IPR003018">
    <property type="entry name" value="GAF"/>
</dbReference>
<protein>
    <submittedName>
        <fullName evidence="7">PAS domain S-box</fullName>
    </submittedName>
</protein>
<evidence type="ECO:0000256" key="4">
    <source>
        <dbReference type="SAM" id="MobiDB-lite"/>
    </source>
</evidence>
<dbReference type="PANTHER" id="PTHR34236">
    <property type="entry name" value="DIMETHYL SULFOXIDE REDUCTASE TRANSCRIPTIONAL ACTIVATOR"/>
    <property type="match status" value="1"/>
</dbReference>
<dbReference type="InterPro" id="IPR031803">
    <property type="entry name" value="BAT_GAF/HTH-assoc"/>
</dbReference>
<keyword evidence="2" id="KW-0804">Transcription</keyword>
<dbReference type="RefSeq" id="WP_008848251.1">
    <property type="nucleotide sequence ID" value="NZ_AOJH01000049.1"/>
</dbReference>
<dbReference type="InterPro" id="IPR029016">
    <property type="entry name" value="GAF-like_dom_sf"/>
</dbReference>
<dbReference type="Pfam" id="PF00989">
    <property type="entry name" value="PAS"/>
    <property type="match status" value="1"/>
</dbReference>
<dbReference type="GO" id="GO:0006355">
    <property type="term" value="P:regulation of DNA-templated transcription"/>
    <property type="evidence" value="ECO:0007669"/>
    <property type="project" value="InterPro"/>
</dbReference>
<dbReference type="NCBIfam" id="TIGR00229">
    <property type="entry name" value="sensory_box"/>
    <property type="match status" value="1"/>
</dbReference>
<evidence type="ECO:0000256" key="2">
    <source>
        <dbReference type="ARBA" id="ARBA00023163"/>
    </source>
</evidence>
<evidence type="ECO:0000313" key="8">
    <source>
        <dbReference type="Proteomes" id="UP000011546"/>
    </source>
</evidence>
<keyword evidence="3" id="KW-0175">Coiled coil</keyword>
<comment type="caution">
    <text evidence="7">The sequence shown here is derived from an EMBL/GenBank/DDBJ whole genome shotgun (WGS) entry which is preliminary data.</text>
</comment>
<reference evidence="7 8" key="1">
    <citation type="journal article" date="2014" name="PLoS Genet.">
        <title>Phylogenetically driven sequencing of extremely halophilic archaea reveals strategies for static and dynamic osmo-response.</title>
        <authorList>
            <person name="Becker E.A."/>
            <person name="Seitzer P.M."/>
            <person name="Tritt A."/>
            <person name="Larsen D."/>
            <person name="Krusor M."/>
            <person name="Yao A.I."/>
            <person name="Wu D."/>
            <person name="Madern D."/>
            <person name="Eisen J.A."/>
            <person name="Darling A.E."/>
            <person name="Facciotti M.T."/>
        </authorList>
    </citation>
    <scope>NUCLEOTIDE SEQUENCE [LARGE SCALE GENOMIC DNA]</scope>
    <source>
        <strain evidence="7 8">JCM 14978</strain>
    </source>
</reference>
<feature type="coiled-coil region" evidence="3">
    <location>
        <begin position="730"/>
        <end position="757"/>
    </location>
</feature>
<feature type="domain" description="PAC" evidence="6">
    <location>
        <begin position="201"/>
        <end position="257"/>
    </location>
</feature>
<organism evidence="7 8">
    <name type="scientific">Halorubrum kocurii JCM 14978</name>
    <dbReference type="NCBI Taxonomy" id="1230456"/>
    <lineage>
        <taxon>Archaea</taxon>
        <taxon>Methanobacteriati</taxon>
        <taxon>Methanobacteriota</taxon>
        <taxon>Stenosarchaea group</taxon>
        <taxon>Halobacteria</taxon>
        <taxon>Halobacteriales</taxon>
        <taxon>Haloferacaceae</taxon>
        <taxon>Halorubrum</taxon>
    </lineage>
</organism>
<dbReference type="InterPro" id="IPR035965">
    <property type="entry name" value="PAS-like_dom_sf"/>
</dbReference>
<dbReference type="InterPro" id="IPR000700">
    <property type="entry name" value="PAS-assoc_C"/>
</dbReference>
<dbReference type="CDD" id="cd00130">
    <property type="entry name" value="PAS"/>
    <property type="match status" value="1"/>
</dbReference>
<evidence type="ECO:0000313" key="7">
    <source>
        <dbReference type="EMBL" id="EMA64933.1"/>
    </source>
</evidence>
<evidence type="ECO:0000256" key="1">
    <source>
        <dbReference type="ARBA" id="ARBA00023015"/>
    </source>
</evidence>
<name>M0P548_9EURY</name>
<dbReference type="STRING" id="1230456.C468_07607"/>
<evidence type="ECO:0000256" key="3">
    <source>
        <dbReference type="SAM" id="Coils"/>
    </source>
</evidence>
<dbReference type="Gene3D" id="3.30.450.40">
    <property type="match status" value="1"/>
</dbReference>
<dbReference type="PROSITE" id="PS50113">
    <property type="entry name" value="PAC"/>
    <property type="match status" value="1"/>
</dbReference>
<dbReference type="SMART" id="SM00091">
    <property type="entry name" value="PAS"/>
    <property type="match status" value="1"/>
</dbReference>
<keyword evidence="8" id="KW-1185">Reference proteome</keyword>
<feature type="compositionally biased region" description="Low complexity" evidence="4">
    <location>
        <begin position="328"/>
        <end position="345"/>
    </location>
</feature>
<dbReference type="InterPro" id="IPR013767">
    <property type="entry name" value="PAS_fold"/>
</dbReference>
<feature type="region of interest" description="Disordered" evidence="4">
    <location>
        <begin position="1"/>
        <end position="31"/>
    </location>
</feature>